<dbReference type="EMBL" id="JAQQWL010000007">
    <property type="protein sequence ID" value="KAK8064755.1"/>
    <property type="molecule type" value="Genomic_DNA"/>
</dbReference>
<name>A0ABR1V0Q6_9PEZI</name>
<organism evidence="3 4">
    <name type="scientific">Apiospora phragmitis</name>
    <dbReference type="NCBI Taxonomy" id="2905665"/>
    <lineage>
        <taxon>Eukaryota</taxon>
        <taxon>Fungi</taxon>
        <taxon>Dikarya</taxon>
        <taxon>Ascomycota</taxon>
        <taxon>Pezizomycotina</taxon>
        <taxon>Sordariomycetes</taxon>
        <taxon>Xylariomycetidae</taxon>
        <taxon>Amphisphaeriales</taxon>
        <taxon>Apiosporaceae</taxon>
        <taxon>Apiospora</taxon>
    </lineage>
</organism>
<reference evidence="3 4" key="1">
    <citation type="submission" date="2023-01" db="EMBL/GenBank/DDBJ databases">
        <title>Analysis of 21 Apiospora genomes using comparative genomics revels a genus with tremendous synthesis potential of carbohydrate active enzymes and secondary metabolites.</title>
        <authorList>
            <person name="Sorensen T."/>
        </authorList>
    </citation>
    <scope>NUCLEOTIDE SEQUENCE [LARGE SCALE GENOMIC DNA]</scope>
    <source>
        <strain evidence="3 4">CBS 135458</strain>
    </source>
</reference>
<dbReference type="GeneID" id="92091865"/>
<feature type="region of interest" description="Disordered" evidence="1">
    <location>
        <begin position="1"/>
        <end position="21"/>
    </location>
</feature>
<keyword evidence="2" id="KW-0812">Transmembrane</keyword>
<keyword evidence="4" id="KW-1185">Reference proteome</keyword>
<sequence length="103" mass="11424">MAPPYGSNKNGGYGLPTPPQQLGEPNLQAVLEDIATKAQITARRVKSFWNGPNGVRLRNVTMKIARQVQLNLAARRLLSFPHLLVAFWVLLLLWGRNGTLPPK</sequence>
<keyword evidence="2" id="KW-1133">Transmembrane helix</keyword>
<proteinExistence type="predicted"/>
<keyword evidence="2" id="KW-0472">Membrane</keyword>
<accession>A0ABR1V0Q6</accession>
<evidence type="ECO:0000256" key="2">
    <source>
        <dbReference type="SAM" id="Phobius"/>
    </source>
</evidence>
<dbReference type="RefSeq" id="XP_066715744.1">
    <property type="nucleotide sequence ID" value="XM_066858802.1"/>
</dbReference>
<gene>
    <name evidence="3" type="ORF">PG994_007393</name>
</gene>
<evidence type="ECO:0000313" key="3">
    <source>
        <dbReference type="EMBL" id="KAK8064755.1"/>
    </source>
</evidence>
<protein>
    <submittedName>
        <fullName evidence="3">Uncharacterized protein</fullName>
    </submittedName>
</protein>
<dbReference type="Proteomes" id="UP001480595">
    <property type="component" value="Unassembled WGS sequence"/>
</dbReference>
<evidence type="ECO:0000313" key="4">
    <source>
        <dbReference type="Proteomes" id="UP001480595"/>
    </source>
</evidence>
<feature type="transmembrane region" description="Helical" evidence="2">
    <location>
        <begin position="77"/>
        <end position="95"/>
    </location>
</feature>
<comment type="caution">
    <text evidence="3">The sequence shown here is derived from an EMBL/GenBank/DDBJ whole genome shotgun (WGS) entry which is preliminary data.</text>
</comment>
<evidence type="ECO:0000256" key="1">
    <source>
        <dbReference type="SAM" id="MobiDB-lite"/>
    </source>
</evidence>